<dbReference type="PANTHER" id="PTHR14187:SF5">
    <property type="entry name" value="HEAT SHOCK 70 KDA PROTEIN 12A"/>
    <property type="match status" value="1"/>
</dbReference>
<organism evidence="2 3">
    <name type="scientific">Colletotrichum sojae</name>
    <dbReference type="NCBI Taxonomy" id="2175907"/>
    <lineage>
        <taxon>Eukaryota</taxon>
        <taxon>Fungi</taxon>
        <taxon>Dikarya</taxon>
        <taxon>Ascomycota</taxon>
        <taxon>Pezizomycotina</taxon>
        <taxon>Sordariomycetes</taxon>
        <taxon>Hypocreomycetidae</taxon>
        <taxon>Glomerellales</taxon>
        <taxon>Glomerellaceae</taxon>
        <taxon>Colletotrichum</taxon>
        <taxon>Colletotrichum orchidearum species complex</taxon>
    </lineage>
</organism>
<reference evidence="2 3" key="1">
    <citation type="journal article" date="2020" name="Phytopathology">
        <title>Genome Sequence Resources of Colletotrichum truncatum, C. plurivorum, C. musicola, and C. sojae: Four Species Pathogenic to Soybean (Glycine max).</title>
        <authorList>
            <person name="Rogerio F."/>
            <person name="Boufleur T.R."/>
            <person name="Ciampi-Guillardi M."/>
            <person name="Sukno S.A."/>
            <person name="Thon M.R."/>
            <person name="Massola Junior N.S."/>
            <person name="Baroncelli R."/>
        </authorList>
    </citation>
    <scope>NUCLEOTIDE SEQUENCE [LARGE SCALE GENOMIC DNA]</scope>
    <source>
        <strain evidence="2 3">LFN0009</strain>
    </source>
</reference>
<dbReference type="AlphaFoldDB" id="A0A8H6IZ76"/>
<evidence type="ECO:0000313" key="2">
    <source>
        <dbReference type="EMBL" id="KAF6803171.1"/>
    </source>
</evidence>
<name>A0A8H6IZ76_9PEZI</name>
<dbReference type="Proteomes" id="UP000652219">
    <property type="component" value="Unassembled WGS sequence"/>
</dbReference>
<dbReference type="SUPFAM" id="SSF53067">
    <property type="entry name" value="Actin-like ATPase domain"/>
    <property type="match status" value="2"/>
</dbReference>
<evidence type="ECO:0000256" key="1">
    <source>
        <dbReference type="SAM" id="MobiDB-lite"/>
    </source>
</evidence>
<feature type="compositionally biased region" description="Polar residues" evidence="1">
    <location>
        <begin position="23"/>
        <end position="32"/>
    </location>
</feature>
<keyword evidence="3" id="KW-1185">Reference proteome</keyword>
<dbReference type="PANTHER" id="PTHR14187">
    <property type="entry name" value="ALPHA KINASE/ELONGATION FACTOR 2 KINASE"/>
    <property type="match status" value="1"/>
</dbReference>
<dbReference type="Gene3D" id="3.30.420.40">
    <property type="match status" value="1"/>
</dbReference>
<dbReference type="InterPro" id="IPR043129">
    <property type="entry name" value="ATPase_NBD"/>
</dbReference>
<proteinExistence type="predicted"/>
<gene>
    <name evidence="2" type="ORF">CSOJ01_11086</name>
</gene>
<dbReference type="PRINTS" id="PR00301">
    <property type="entry name" value="HEATSHOCK70"/>
</dbReference>
<dbReference type="EMBL" id="WIGN01000246">
    <property type="protein sequence ID" value="KAF6803171.1"/>
    <property type="molecule type" value="Genomic_DNA"/>
</dbReference>
<dbReference type="CDD" id="cd10170">
    <property type="entry name" value="ASKHA_NBD_HSP70"/>
    <property type="match status" value="1"/>
</dbReference>
<protein>
    <submittedName>
        <fullName evidence="2">Heat shock 70 kDa protein 12B</fullName>
    </submittedName>
</protein>
<evidence type="ECO:0000313" key="3">
    <source>
        <dbReference type="Proteomes" id="UP000652219"/>
    </source>
</evidence>
<sequence>MPSYTKESLFPETFGLPDRTKQSPRNQNAQEQWETDEEEGDLLVIGIDFGTTFSGVAWATAADFAADSINLITSWPGTGREEGKAPTELFYEDDRIFWGYEVPADVEPHRWFKLLLLKEEDLSEELRSSEILLRARKKLRESGKTAIDVISGYLRILSKHAIEMIQKARGEAVVDALRFHYVITIPAIWKGYARQGMEEAAKKAGLLDYRAAGETKLTFAPEPEAAAFSTLCEPGRRPKRGDVYIICDAGGGTVDLISYKIAKSKPLVVHEAVEGTGGLCGGVFIDEAFEMVCKNRLGRKWERLSKAGIKDIMKRDWESGIKPQFKSRDNGKEYIVSIPAEAFGKSGIDDLQKDPIIKGGRIHFKGHHIKEAFADSFSEIDKLVDNQISMAMKKASKVSGIILVGGLGSSPYLYEHLNERYSASGISVLQSGGLKPRTAICRGAVTKGFLDGGSLSDGDVIDVDGHIIDAPITVASTVSRASYGIRFHTNFDDKIHVTEDKQWSSEEGKFKAHNQMQWYLKKGENVSKKDPVRHSFYQLYTDEFPGKFSARLWECEDEEPPSRREPSVKCVCSFNCSVDIPFSDLSPFKAADGSNTRKLDYELEMIPSGATIDIALYVNGKKAGSQDAIVRFN</sequence>
<accession>A0A8H6IZ76</accession>
<feature type="region of interest" description="Disordered" evidence="1">
    <location>
        <begin position="1"/>
        <end position="37"/>
    </location>
</feature>
<keyword evidence="2" id="KW-0346">Stress response</keyword>
<comment type="caution">
    <text evidence="2">The sequence shown here is derived from an EMBL/GenBank/DDBJ whole genome shotgun (WGS) entry which is preliminary data.</text>
</comment>